<dbReference type="PANTHER" id="PTHR43765:SF2">
    <property type="entry name" value="2-DEHYDROPANTOATE 2-REDUCTASE"/>
    <property type="match status" value="1"/>
</dbReference>
<evidence type="ECO:0000259" key="4">
    <source>
        <dbReference type="Pfam" id="PF02558"/>
    </source>
</evidence>
<reference evidence="6" key="1">
    <citation type="submission" date="2020-05" db="EMBL/GenBank/DDBJ databases">
        <authorList>
            <person name="Chiriac C."/>
            <person name="Salcher M."/>
            <person name="Ghai R."/>
            <person name="Kavagutti S V."/>
        </authorList>
    </citation>
    <scope>NUCLEOTIDE SEQUENCE</scope>
</reference>
<dbReference type="InterPro" id="IPR008927">
    <property type="entry name" value="6-PGluconate_DH-like_C_sf"/>
</dbReference>
<dbReference type="AlphaFoldDB" id="A0A6J6UZI9"/>
<dbReference type="Gene3D" id="3.40.50.720">
    <property type="entry name" value="NAD(P)-binding Rossmann-like Domain"/>
    <property type="match status" value="1"/>
</dbReference>
<comment type="similarity">
    <text evidence="1">Belongs to the ketopantoate reductase family.</text>
</comment>
<evidence type="ECO:0000256" key="3">
    <source>
        <dbReference type="ARBA" id="ARBA00023002"/>
    </source>
</evidence>
<dbReference type="GO" id="GO:0005737">
    <property type="term" value="C:cytoplasm"/>
    <property type="evidence" value="ECO:0007669"/>
    <property type="project" value="TreeGrafter"/>
</dbReference>
<dbReference type="InterPro" id="IPR013752">
    <property type="entry name" value="KPA_reductase"/>
</dbReference>
<name>A0A6J6UZI9_9ZZZZ</name>
<dbReference type="InterPro" id="IPR013332">
    <property type="entry name" value="KPR_N"/>
</dbReference>
<dbReference type="PANTHER" id="PTHR43765">
    <property type="entry name" value="2-DEHYDROPANTOATE 2-REDUCTASE-RELATED"/>
    <property type="match status" value="1"/>
</dbReference>
<evidence type="ECO:0000259" key="5">
    <source>
        <dbReference type="Pfam" id="PF08546"/>
    </source>
</evidence>
<accession>A0A6J6UZI9</accession>
<evidence type="ECO:0000256" key="1">
    <source>
        <dbReference type="ARBA" id="ARBA00007870"/>
    </source>
</evidence>
<dbReference type="SUPFAM" id="SSF48179">
    <property type="entry name" value="6-phosphogluconate dehydrogenase C-terminal domain-like"/>
    <property type="match status" value="1"/>
</dbReference>
<protein>
    <submittedName>
        <fullName evidence="6">Unannotated protein</fullName>
    </submittedName>
</protein>
<keyword evidence="2" id="KW-0521">NADP</keyword>
<dbReference type="GO" id="GO:0008677">
    <property type="term" value="F:2-dehydropantoate 2-reductase activity"/>
    <property type="evidence" value="ECO:0007669"/>
    <property type="project" value="TreeGrafter"/>
</dbReference>
<gene>
    <name evidence="6" type="ORF">UFOPK2761_02904</name>
</gene>
<dbReference type="InterPro" id="IPR013328">
    <property type="entry name" value="6PGD_dom2"/>
</dbReference>
<evidence type="ECO:0000313" key="6">
    <source>
        <dbReference type="EMBL" id="CAB4764428.1"/>
    </source>
</evidence>
<dbReference type="SUPFAM" id="SSF51735">
    <property type="entry name" value="NAD(P)-binding Rossmann-fold domains"/>
    <property type="match status" value="1"/>
</dbReference>
<dbReference type="InterPro" id="IPR050838">
    <property type="entry name" value="Ketopantoate_reductase"/>
</dbReference>
<dbReference type="GO" id="GO:0050661">
    <property type="term" value="F:NADP binding"/>
    <property type="evidence" value="ECO:0007669"/>
    <property type="project" value="TreeGrafter"/>
</dbReference>
<evidence type="ECO:0000256" key="2">
    <source>
        <dbReference type="ARBA" id="ARBA00022857"/>
    </source>
</evidence>
<feature type="domain" description="Ketopantoate reductase N-terminal" evidence="4">
    <location>
        <begin position="4"/>
        <end position="143"/>
    </location>
</feature>
<proteinExistence type="inferred from homology"/>
<dbReference type="Gene3D" id="1.10.1040.10">
    <property type="entry name" value="N-(1-d-carboxylethyl)-l-norvaline Dehydrogenase, domain 2"/>
    <property type="match status" value="1"/>
</dbReference>
<dbReference type="InterPro" id="IPR036291">
    <property type="entry name" value="NAD(P)-bd_dom_sf"/>
</dbReference>
<dbReference type="Pfam" id="PF08546">
    <property type="entry name" value="ApbA_C"/>
    <property type="match status" value="1"/>
</dbReference>
<sequence>MRYVVVGAGAVGGGTAALLHEAGHDVQLVARGSTLAALRSEGLELEVGDSARTVPVPTLAGLHEATWDRQSVLVLAVKSQHTPDLLPALAHVPAHVPVLCLQNSVANERLLLAHRDPATVHGVVVMMPASSLRPGSVVLHSLGRPGLLDVGLATGGTDHLDHAVAADLATAGFDSVPREDVMAWKRRKLLLNLGNAVDAAYREGPEADALVDRVRREGVAAFATAGLPVVSEEEDRLRRGELLRPLVRRDEAGSSTWQSLERGTGDTEANLLNGEVVRLGARYAVATPANAAVLGDVQALAARRGRPRSLDASTVLARL</sequence>
<dbReference type="Pfam" id="PF02558">
    <property type="entry name" value="ApbA"/>
    <property type="match status" value="1"/>
</dbReference>
<dbReference type="EMBL" id="CAEZYQ010000030">
    <property type="protein sequence ID" value="CAB4764428.1"/>
    <property type="molecule type" value="Genomic_DNA"/>
</dbReference>
<feature type="domain" description="Ketopantoate reductase C-terminal" evidence="5">
    <location>
        <begin position="183"/>
        <end position="299"/>
    </location>
</feature>
<keyword evidence="3" id="KW-0560">Oxidoreductase</keyword>
<organism evidence="6">
    <name type="scientific">freshwater metagenome</name>
    <dbReference type="NCBI Taxonomy" id="449393"/>
    <lineage>
        <taxon>unclassified sequences</taxon>
        <taxon>metagenomes</taxon>
        <taxon>ecological metagenomes</taxon>
    </lineage>
</organism>